<dbReference type="STRING" id="428990.SAMN06295987_103107"/>
<dbReference type="Proteomes" id="UP000190989">
    <property type="component" value="Unassembled WGS sequence"/>
</dbReference>
<dbReference type="InterPro" id="IPR029068">
    <property type="entry name" value="Glyas_Bleomycin-R_OHBP_Dase"/>
</dbReference>
<dbReference type="PROSITE" id="PS51819">
    <property type="entry name" value="VOC"/>
    <property type="match status" value="1"/>
</dbReference>
<dbReference type="GO" id="GO:0051213">
    <property type="term" value="F:dioxygenase activity"/>
    <property type="evidence" value="ECO:0007669"/>
    <property type="project" value="UniProtKB-KW"/>
</dbReference>
<dbReference type="AlphaFoldDB" id="A0A1U6HV26"/>
<keyword evidence="2" id="KW-0223">Dioxygenase</keyword>
<dbReference type="InterPro" id="IPR037523">
    <property type="entry name" value="VOC_core"/>
</dbReference>
<protein>
    <submittedName>
        <fullName evidence="2">Catechol-2,3-dioxygenase</fullName>
    </submittedName>
</protein>
<keyword evidence="2" id="KW-0560">Oxidoreductase</keyword>
<dbReference type="Pfam" id="PF00903">
    <property type="entry name" value="Glyoxalase"/>
    <property type="match status" value="1"/>
</dbReference>
<dbReference type="EMBL" id="FVZE01000003">
    <property type="protein sequence ID" value="SLJ99521.1"/>
    <property type="molecule type" value="Genomic_DNA"/>
</dbReference>
<dbReference type="SUPFAM" id="SSF54593">
    <property type="entry name" value="Glyoxalase/Bleomycin resistance protein/Dihydroxybiphenyl dioxygenase"/>
    <property type="match status" value="1"/>
</dbReference>
<evidence type="ECO:0000313" key="3">
    <source>
        <dbReference type="Proteomes" id="UP000190989"/>
    </source>
</evidence>
<dbReference type="RefSeq" id="WP_079730690.1">
    <property type="nucleotide sequence ID" value="NZ_FVZE01000003.1"/>
</dbReference>
<dbReference type="InterPro" id="IPR004360">
    <property type="entry name" value="Glyas_Fos-R_dOase_dom"/>
</dbReference>
<organism evidence="2 3">
    <name type="scientific">Novosphingobium mathurense</name>
    <dbReference type="NCBI Taxonomy" id="428990"/>
    <lineage>
        <taxon>Bacteria</taxon>
        <taxon>Pseudomonadati</taxon>
        <taxon>Pseudomonadota</taxon>
        <taxon>Alphaproteobacteria</taxon>
        <taxon>Sphingomonadales</taxon>
        <taxon>Sphingomonadaceae</taxon>
        <taxon>Novosphingobium</taxon>
    </lineage>
</organism>
<dbReference type="Gene3D" id="3.10.180.10">
    <property type="entry name" value="2,3-Dihydroxybiphenyl 1,2-Dioxygenase, domain 1"/>
    <property type="match status" value="1"/>
</dbReference>
<proteinExistence type="predicted"/>
<name>A0A1U6HV26_9SPHN</name>
<feature type="domain" description="VOC" evidence="1">
    <location>
        <begin position="153"/>
        <end position="279"/>
    </location>
</feature>
<gene>
    <name evidence="2" type="ORF">SAMN06295987_103107</name>
</gene>
<sequence>MAIIGIRRLVFLVDDLETAHRFFMDYGLKPIEQDAKSALFETQDGAEVRLLVRGHPDLPKKTEQTGIGVHECVWAVDSATGLRRLVADLGRDHELVTDEEGTVHFVTPFGQAIALSVWQPRPVHGAPSPSNTTGYVGRLNQPRKWIDRARPKRIHHCVWTFPDVQEALEYYRDRLGFRVTDVQKGFGVYIRADGAYEHHNIFLADANARMPNFDGTLRFHHCNFELEDIDEVMVAKNFLDRNGWRNNGWGLGRHRLTSAAFLYTDTVGFLGGEMEYGADCDCVDDGWKPRVWDGPFGTAIFMHELPRWMMDYPNWDVTFARDDQLRFLPAEPKPAPRSAAQPAE</sequence>
<evidence type="ECO:0000313" key="2">
    <source>
        <dbReference type="EMBL" id="SLJ99521.1"/>
    </source>
</evidence>
<accession>A0A1U6HV26</accession>
<evidence type="ECO:0000259" key="1">
    <source>
        <dbReference type="PROSITE" id="PS51819"/>
    </source>
</evidence>
<reference evidence="3" key="1">
    <citation type="submission" date="2017-02" db="EMBL/GenBank/DDBJ databases">
        <authorList>
            <person name="Varghese N."/>
            <person name="Submissions S."/>
        </authorList>
    </citation>
    <scope>NUCLEOTIDE SEQUENCE [LARGE SCALE GENOMIC DNA]</scope>
    <source>
        <strain evidence="3">SM117</strain>
    </source>
</reference>
<keyword evidence="3" id="KW-1185">Reference proteome</keyword>